<gene>
    <name evidence="2" type="ORF">Tci_909677</name>
</gene>
<evidence type="ECO:0000256" key="1">
    <source>
        <dbReference type="SAM" id="MobiDB-lite"/>
    </source>
</evidence>
<evidence type="ECO:0000313" key="2">
    <source>
        <dbReference type="EMBL" id="GFD37708.1"/>
    </source>
</evidence>
<proteinExistence type="predicted"/>
<accession>A0A699VW28</accession>
<feature type="non-terminal residue" evidence="2">
    <location>
        <position position="1"/>
    </location>
</feature>
<sequence>TPVEPTDVQRTEAEQLKLTLKRSRQETHISQQSCSGTDEGTGESDDEETREEEDENFDPIPRTPEKSEEESNNEEEQDLRLSEEARIQEEEDADEL</sequence>
<dbReference type="AlphaFoldDB" id="A0A699VW28"/>
<feature type="compositionally biased region" description="Acidic residues" evidence="1">
    <location>
        <begin position="67"/>
        <end position="77"/>
    </location>
</feature>
<reference evidence="2" key="1">
    <citation type="journal article" date="2019" name="Sci. Rep.">
        <title>Draft genome of Tanacetum cinerariifolium, the natural source of mosquito coil.</title>
        <authorList>
            <person name="Yamashiro T."/>
            <person name="Shiraishi A."/>
            <person name="Satake H."/>
            <person name="Nakayama K."/>
        </authorList>
    </citation>
    <scope>NUCLEOTIDE SEQUENCE</scope>
</reference>
<feature type="non-terminal residue" evidence="2">
    <location>
        <position position="96"/>
    </location>
</feature>
<feature type="compositionally biased region" description="Acidic residues" evidence="1">
    <location>
        <begin position="40"/>
        <end position="57"/>
    </location>
</feature>
<dbReference type="EMBL" id="BKCJ011489742">
    <property type="protein sequence ID" value="GFD37708.1"/>
    <property type="molecule type" value="Genomic_DNA"/>
</dbReference>
<protein>
    <submittedName>
        <fullName evidence="2">Uncharacterized protein</fullName>
    </submittedName>
</protein>
<organism evidence="2">
    <name type="scientific">Tanacetum cinerariifolium</name>
    <name type="common">Dalmatian daisy</name>
    <name type="synonym">Chrysanthemum cinerariifolium</name>
    <dbReference type="NCBI Taxonomy" id="118510"/>
    <lineage>
        <taxon>Eukaryota</taxon>
        <taxon>Viridiplantae</taxon>
        <taxon>Streptophyta</taxon>
        <taxon>Embryophyta</taxon>
        <taxon>Tracheophyta</taxon>
        <taxon>Spermatophyta</taxon>
        <taxon>Magnoliopsida</taxon>
        <taxon>eudicotyledons</taxon>
        <taxon>Gunneridae</taxon>
        <taxon>Pentapetalae</taxon>
        <taxon>asterids</taxon>
        <taxon>campanulids</taxon>
        <taxon>Asterales</taxon>
        <taxon>Asteraceae</taxon>
        <taxon>Asteroideae</taxon>
        <taxon>Anthemideae</taxon>
        <taxon>Anthemidinae</taxon>
        <taxon>Tanacetum</taxon>
    </lineage>
</organism>
<feature type="region of interest" description="Disordered" evidence="1">
    <location>
        <begin position="19"/>
        <end position="96"/>
    </location>
</feature>
<feature type="compositionally biased region" description="Basic and acidic residues" evidence="1">
    <location>
        <begin position="78"/>
        <end position="88"/>
    </location>
</feature>
<comment type="caution">
    <text evidence="2">The sequence shown here is derived from an EMBL/GenBank/DDBJ whole genome shotgun (WGS) entry which is preliminary data.</text>
</comment>
<name>A0A699VW28_TANCI</name>